<dbReference type="PATRIC" id="fig|69370.6.peg.4187"/>
<comment type="caution">
    <text evidence="2">The sequence shown here is derived from an EMBL/GenBank/DDBJ whole genome shotgun (WGS) entry which is preliminary data.</text>
</comment>
<keyword evidence="3" id="KW-1185">Reference proteome</keyword>
<sequence length="336" mass="37091">MHQEKQASLVATLLRVMLGIWVPFSWAANRPDLVNASAAQSAVDVDLALAQVRRWARAEVIEQLRALDALPEKLPDLQDLYPRSGTPIVEVYKRPARQAEHALRQGATPEQAEAVLVERMTKIVEMDAVATIRDEKSIIHQAAPKVTGYRRILRPDLTKYGPCGLCIVAADRTYHTGDLLELHNGCVCDTAAITADADPGLSLNREDLDAIYEAAGGNFAEALQRTRVVVRENGELGPILVRDGNEFKTFDKAERQSKRGQSFTPYRRPSKTSNRTNWSAMRATSEKAILTLEDARREGRDLVSMTASSTPTKVADFDKAIGYHRALIARAQAHGA</sequence>
<gene>
    <name evidence="2" type="ORF">RS82_04130</name>
</gene>
<protein>
    <submittedName>
        <fullName evidence="2">Uncharacterized protein</fullName>
    </submittedName>
</protein>
<dbReference type="EMBL" id="JYJA01000041">
    <property type="protein sequence ID" value="KJL39917.1"/>
    <property type="molecule type" value="Genomic_DNA"/>
</dbReference>
<feature type="region of interest" description="Disordered" evidence="1">
    <location>
        <begin position="252"/>
        <end position="276"/>
    </location>
</feature>
<evidence type="ECO:0000256" key="1">
    <source>
        <dbReference type="SAM" id="MobiDB-lite"/>
    </source>
</evidence>
<dbReference type="AlphaFoldDB" id="A0A0M2H138"/>
<evidence type="ECO:0000313" key="3">
    <source>
        <dbReference type="Proteomes" id="UP000034098"/>
    </source>
</evidence>
<proteinExistence type="predicted"/>
<evidence type="ECO:0000313" key="2">
    <source>
        <dbReference type="EMBL" id="KJL39917.1"/>
    </source>
</evidence>
<dbReference type="Proteomes" id="UP000034098">
    <property type="component" value="Unassembled WGS sequence"/>
</dbReference>
<name>A0A0M2H138_MICTR</name>
<organism evidence="2 3">
    <name type="scientific">Microbacterium trichothecenolyticum</name>
    <name type="common">Aureobacterium trichothecenolyticum</name>
    <dbReference type="NCBI Taxonomy" id="69370"/>
    <lineage>
        <taxon>Bacteria</taxon>
        <taxon>Bacillati</taxon>
        <taxon>Actinomycetota</taxon>
        <taxon>Actinomycetes</taxon>
        <taxon>Micrococcales</taxon>
        <taxon>Microbacteriaceae</taxon>
        <taxon>Microbacterium</taxon>
    </lineage>
</organism>
<accession>A0A0M2H138</accession>
<reference evidence="2 3" key="1">
    <citation type="submission" date="2015-02" db="EMBL/GenBank/DDBJ databases">
        <title>Draft genome sequences of ten Microbacterium spp. with emphasis on heavy metal contaminated environments.</title>
        <authorList>
            <person name="Corretto E."/>
        </authorList>
    </citation>
    <scope>NUCLEOTIDE SEQUENCE [LARGE SCALE GENOMIC DNA]</scope>
    <source>
        <strain evidence="2 3">DSM 8608</strain>
    </source>
</reference>